<reference evidence="1 2" key="1">
    <citation type="submission" date="2024-01" db="EMBL/GenBank/DDBJ databases">
        <title>The genomes of 5 underutilized Papilionoideae crops provide insights into root nodulation and disease resistanc.</title>
        <authorList>
            <person name="Jiang F."/>
        </authorList>
    </citation>
    <scope>NUCLEOTIDE SEQUENCE [LARGE SCALE GENOMIC DNA]</scope>
    <source>
        <strain evidence="1">LVBAO_FW01</strain>
        <tissue evidence="1">Leaves</tissue>
    </source>
</reference>
<comment type="caution">
    <text evidence="1">The sequence shown here is derived from an EMBL/GenBank/DDBJ whole genome shotgun (WGS) entry which is preliminary data.</text>
</comment>
<organism evidence="1 2">
    <name type="scientific">Canavalia gladiata</name>
    <name type="common">Sword bean</name>
    <name type="synonym">Dolichos gladiatus</name>
    <dbReference type="NCBI Taxonomy" id="3824"/>
    <lineage>
        <taxon>Eukaryota</taxon>
        <taxon>Viridiplantae</taxon>
        <taxon>Streptophyta</taxon>
        <taxon>Embryophyta</taxon>
        <taxon>Tracheophyta</taxon>
        <taxon>Spermatophyta</taxon>
        <taxon>Magnoliopsida</taxon>
        <taxon>eudicotyledons</taxon>
        <taxon>Gunneridae</taxon>
        <taxon>Pentapetalae</taxon>
        <taxon>rosids</taxon>
        <taxon>fabids</taxon>
        <taxon>Fabales</taxon>
        <taxon>Fabaceae</taxon>
        <taxon>Papilionoideae</taxon>
        <taxon>50 kb inversion clade</taxon>
        <taxon>NPAAA clade</taxon>
        <taxon>indigoferoid/millettioid clade</taxon>
        <taxon>Phaseoleae</taxon>
        <taxon>Canavalia</taxon>
    </lineage>
</organism>
<accession>A0AAN9PQK4</accession>
<dbReference type="Proteomes" id="UP001367508">
    <property type="component" value="Unassembled WGS sequence"/>
</dbReference>
<dbReference type="AlphaFoldDB" id="A0AAN9PQK4"/>
<sequence>MGCYSSTTFHLHGMLRITCMGSLRDHSASSLSPLARAPKQYCESNGENQFPFQLGSTNETRLLTNLGFGHAKAILFIASYSKP</sequence>
<evidence type="ECO:0000313" key="1">
    <source>
        <dbReference type="EMBL" id="KAK7308330.1"/>
    </source>
</evidence>
<name>A0AAN9PQK4_CANGL</name>
<dbReference type="EMBL" id="JAYMYQ010000010">
    <property type="protein sequence ID" value="KAK7308330.1"/>
    <property type="molecule type" value="Genomic_DNA"/>
</dbReference>
<protein>
    <submittedName>
        <fullName evidence="1">Uncharacterized protein</fullName>
    </submittedName>
</protein>
<keyword evidence="2" id="KW-1185">Reference proteome</keyword>
<proteinExistence type="predicted"/>
<gene>
    <name evidence="1" type="ORF">VNO77_41932</name>
</gene>
<evidence type="ECO:0000313" key="2">
    <source>
        <dbReference type="Proteomes" id="UP001367508"/>
    </source>
</evidence>